<feature type="domain" description="N-acetyltransferase" evidence="3">
    <location>
        <begin position="3"/>
        <end position="152"/>
    </location>
</feature>
<dbReference type="Pfam" id="PF00583">
    <property type="entry name" value="Acetyltransf_1"/>
    <property type="match status" value="1"/>
</dbReference>
<evidence type="ECO:0000313" key="5">
    <source>
        <dbReference type="Proteomes" id="UP000652153"/>
    </source>
</evidence>
<evidence type="ECO:0000313" key="4">
    <source>
        <dbReference type="EMBL" id="GGH60734.1"/>
    </source>
</evidence>
<keyword evidence="1" id="KW-0808">Transferase</keyword>
<dbReference type="Gene3D" id="3.40.630.30">
    <property type="match status" value="1"/>
</dbReference>
<sequence>MNKRIYPIEDQLEKRKMMPLLLLADESEEKVMEYLEEGDVLCLSNDSDAALGVIVTVRLNSESIEIKNIAVSPDHQGQGLGKLLINKAISLHKERGIRHFVVGTANSSINNLAFYQKLGFRICDIKKDFFLDYPEEIWENGIRAVDMIVMEKHEVNSK</sequence>
<dbReference type="InterPro" id="IPR016181">
    <property type="entry name" value="Acyl_CoA_acyltransferase"/>
</dbReference>
<dbReference type="InterPro" id="IPR000182">
    <property type="entry name" value="GNAT_dom"/>
</dbReference>
<evidence type="ECO:0000259" key="3">
    <source>
        <dbReference type="PROSITE" id="PS51186"/>
    </source>
</evidence>
<gene>
    <name evidence="4" type="ORF">GCM10008014_35570</name>
</gene>
<name>A0ABQ1ZGR0_9BACL</name>
<protein>
    <submittedName>
        <fullName evidence="4">N-acetyltransferase</fullName>
    </submittedName>
</protein>
<dbReference type="PANTHER" id="PTHR43420">
    <property type="entry name" value="ACETYLTRANSFERASE"/>
    <property type="match status" value="1"/>
</dbReference>
<dbReference type="Proteomes" id="UP000652153">
    <property type="component" value="Unassembled WGS sequence"/>
</dbReference>
<dbReference type="PANTHER" id="PTHR43420:SF47">
    <property type="entry name" value="N-ACETYLTRANSFERASE DOMAIN-CONTAINING PROTEIN"/>
    <property type="match status" value="1"/>
</dbReference>
<reference evidence="5" key="1">
    <citation type="journal article" date="2019" name="Int. J. Syst. Evol. Microbiol.">
        <title>The Global Catalogue of Microorganisms (GCM) 10K type strain sequencing project: providing services to taxonomists for standard genome sequencing and annotation.</title>
        <authorList>
            <consortium name="The Broad Institute Genomics Platform"/>
            <consortium name="The Broad Institute Genome Sequencing Center for Infectious Disease"/>
            <person name="Wu L."/>
            <person name="Ma J."/>
        </authorList>
    </citation>
    <scope>NUCLEOTIDE SEQUENCE [LARGE SCALE GENOMIC DNA]</scope>
    <source>
        <strain evidence="5">CGMCC 1.12770</strain>
    </source>
</reference>
<keyword evidence="5" id="KW-1185">Reference proteome</keyword>
<organism evidence="4 5">
    <name type="scientific">Paenibacillus silvae</name>
    <dbReference type="NCBI Taxonomy" id="1325358"/>
    <lineage>
        <taxon>Bacteria</taxon>
        <taxon>Bacillati</taxon>
        <taxon>Bacillota</taxon>
        <taxon>Bacilli</taxon>
        <taxon>Bacillales</taxon>
        <taxon>Paenibacillaceae</taxon>
        <taxon>Paenibacillus</taxon>
    </lineage>
</organism>
<dbReference type="PROSITE" id="PS51186">
    <property type="entry name" value="GNAT"/>
    <property type="match status" value="1"/>
</dbReference>
<accession>A0ABQ1ZGR0</accession>
<dbReference type="RefSeq" id="WP_229729902.1">
    <property type="nucleotide sequence ID" value="NZ_BMFU01000004.1"/>
</dbReference>
<dbReference type="InterPro" id="IPR050680">
    <property type="entry name" value="YpeA/RimI_acetyltransf"/>
</dbReference>
<dbReference type="CDD" id="cd04301">
    <property type="entry name" value="NAT_SF"/>
    <property type="match status" value="1"/>
</dbReference>
<dbReference type="EMBL" id="BMFU01000004">
    <property type="protein sequence ID" value="GGH60734.1"/>
    <property type="molecule type" value="Genomic_DNA"/>
</dbReference>
<proteinExistence type="predicted"/>
<comment type="caution">
    <text evidence="4">The sequence shown here is derived from an EMBL/GenBank/DDBJ whole genome shotgun (WGS) entry which is preliminary data.</text>
</comment>
<evidence type="ECO:0000256" key="2">
    <source>
        <dbReference type="ARBA" id="ARBA00023315"/>
    </source>
</evidence>
<evidence type="ECO:0000256" key="1">
    <source>
        <dbReference type="ARBA" id="ARBA00022679"/>
    </source>
</evidence>
<dbReference type="SUPFAM" id="SSF55729">
    <property type="entry name" value="Acyl-CoA N-acyltransferases (Nat)"/>
    <property type="match status" value="1"/>
</dbReference>
<keyword evidence="2" id="KW-0012">Acyltransferase</keyword>